<dbReference type="EMBL" id="CAKOAT010714043">
    <property type="protein sequence ID" value="CAH8386671.1"/>
    <property type="molecule type" value="Genomic_DNA"/>
</dbReference>
<dbReference type="SUPFAM" id="SSF103025">
    <property type="entry name" value="Folate-binding domain"/>
    <property type="match status" value="1"/>
</dbReference>
<sequence length="231" mass="25804">MAQTGADDDEKAQSLQPEFASRNGVGDDKEELRSQWATRRDEAWDKVRVIDVTNLEAAERHLSIENLVKQIQADNLHLLRKIRKRIDEVGIELPMVEVRFSDLSVEAECEVVHGKPIPTLWNTIKGILSKKESDSWQPRSHFVEYGVIDSKGNVVDEGRCNELQCHGSEVCLWRVLRACFDAGARLTEPGEFTLRAFLNGGLDLTQAENIEKLISSKSSAAADVALEGIHA</sequence>
<evidence type="ECO:0000313" key="4">
    <source>
        <dbReference type="Proteomes" id="UP001642260"/>
    </source>
</evidence>
<accession>A0ABC8LS59</accession>
<dbReference type="Gene3D" id="3.30.1360.120">
    <property type="entry name" value="Probable tRNA modification gtpase trme, domain 1"/>
    <property type="match status" value="1"/>
</dbReference>
<gene>
    <name evidence="3" type="ORF">ERUC_LOCUS39154</name>
</gene>
<evidence type="ECO:0000313" key="3">
    <source>
        <dbReference type="EMBL" id="CAH8386671.1"/>
    </source>
</evidence>
<protein>
    <recommendedName>
        <fullName evidence="2">GTP-binding protein TrmE N-terminal domain-containing protein</fullName>
    </recommendedName>
</protein>
<comment type="caution">
    <text evidence="3">The sequence shown here is derived from an EMBL/GenBank/DDBJ whole genome shotgun (WGS) entry which is preliminary data.</text>
</comment>
<proteinExistence type="predicted"/>
<name>A0ABC8LS59_ERUVS</name>
<dbReference type="Proteomes" id="UP001642260">
    <property type="component" value="Unassembled WGS sequence"/>
</dbReference>
<dbReference type="PANTHER" id="PTHR42714">
    <property type="entry name" value="TRNA MODIFICATION GTPASE GTPBP3"/>
    <property type="match status" value="1"/>
</dbReference>
<reference evidence="3 4" key="1">
    <citation type="submission" date="2022-03" db="EMBL/GenBank/DDBJ databases">
        <authorList>
            <person name="Macdonald S."/>
            <person name="Ahmed S."/>
            <person name="Newling K."/>
        </authorList>
    </citation>
    <scope>NUCLEOTIDE SEQUENCE [LARGE SCALE GENOMIC DNA]</scope>
</reference>
<feature type="region of interest" description="Disordered" evidence="1">
    <location>
        <begin position="1"/>
        <end position="32"/>
    </location>
</feature>
<feature type="domain" description="GTP-binding protein TrmE N-terminal" evidence="2">
    <location>
        <begin position="160"/>
        <end position="200"/>
    </location>
</feature>
<evidence type="ECO:0000259" key="2">
    <source>
        <dbReference type="Pfam" id="PF10396"/>
    </source>
</evidence>
<organism evidence="3 4">
    <name type="scientific">Eruca vesicaria subsp. sativa</name>
    <name type="common">Garden rocket</name>
    <name type="synonym">Eruca sativa</name>
    <dbReference type="NCBI Taxonomy" id="29727"/>
    <lineage>
        <taxon>Eukaryota</taxon>
        <taxon>Viridiplantae</taxon>
        <taxon>Streptophyta</taxon>
        <taxon>Embryophyta</taxon>
        <taxon>Tracheophyta</taxon>
        <taxon>Spermatophyta</taxon>
        <taxon>Magnoliopsida</taxon>
        <taxon>eudicotyledons</taxon>
        <taxon>Gunneridae</taxon>
        <taxon>Pentapetalae</taxon>
        <taxon>rosids</taxon>
        <taxon>malvids</taxon>
        <taxon>Brassicales</taxon>
        <taxon>Brassicaceae</taxon>
        <taxon>Brassiceae</taxon>
        <taxon>Eruca</taxon>
    </lineage>
</organism>
<dbReference type="AlphaFoldDB" id="A0ABC8LS59"/>
<keyword evidence="4" id="KW-1185">Reference proteome</keyword>
<dbReference type="Pfam" id="PF10396">
    <property type="entry name" value="TrmE_N"/>
    <property type="match status" value="1"/>
</dbReference>
<dbReference type="InterPro" id="IPR018948">
    <property type="entry name" value="GTP-bd_TrmE_N"/>
</dbReference>
<dbReference type="PANTHER" id="PTHR42714:SF2">
    <property type="entry name" value="TRNA MODIFICATION GTPASE GTPBP3, MITOCHONDRIAL"/>
    <property type="match status" value="1"/>
</dbReference>
<evidence type="ECO:0000256" key="1">
    <source>
        <dbReference type="SAM" id="MobiDB-lite"/>
    </source>
</evidence>
<dbReference type="InterPro" id="IPR027266">
    <property type="entry name" value="TrmE/GcvT-like"/>
</dbReference>
<feature type="compositionally biased region" description="Acidic residues" evidence="1">
    <location>
        <begin position="1"/>
        <end position="10"/>
    </location>
</feature>